<dbReference type="SUPFAM" id="SSF53335">
    <property type="entry name" value="S-adenosyl-L-methionine-dependent methyltransferases"/>
    <property type="match status" value="1"/>
</dbReference>
<keyword evidence="3" id="KW-1185">Reference proteome</keyword>
<dbReference type="InterPro" id="IPR025714">
    <property type="entry name" value="Methyltranfer_dom"/>
</dbReference>
<reference evidence="2 3" key="1">
    <citation type="submission" date="2021-06" db="EMBL/GenBank/DDBJ databases">
        <title>Caerostris extrusa draft genome.</title>
        <authorList>
            <person name="Kono N."/>
            <person name="Arakawa K."/>
        </authorList>
    </citation>
    <scope>NUCLEOTIDE SEQUENCE [LARGE SCALE GENOMIC DNA]</scope>
</reference>
<dbReference type="EMBL" id="BPLR01007724">
    <property type="protein sequence ID" value="GIY19177.1"/>
    <property type="molecule type" value="Genomic_DNA"/>
</dbReference>
<protein>
    <submittedName>
        <fullName evidence="2">Protein RRNAD1</fullName>
    </submittedName>
</protein>
<proteinExistence type="predicted"/>
<dbReference type="PANTHER" id="PTHR12496:SF0">
    <property type="entry name" value="METHYLTRANSFERASE DOMAIN-CONTAINING PROTEIN"/>
    <property type="match status" value="1"/>
</dbReference>
<dbReference type="InterPro" id="IPR052220">
    <property type="entry name" value="METTL25"/>
</dbReference>
<dbReference type="AlphaFoldDB" id="A0AAV4RCV7"/>
<dbReference type="Proteomes" id="UP001054945">
    <property type="component" value="Unassembled WGS sequence"/>
</dbReference>
<evidence type="ECO:0000313" key="3">
    <source>
        <dbReference type="Proteomes" id="UP001054945"/>
    </source>
</evidence>
<name>A0AAV4RCV7_CAEEX</name>
<accession>A0AAV4RCV7</accession>
<evidence type="ECO:0000313" key="2">
    <source>
        <dbReference type="EMBL" id="GIY19177.1"/>
    </source>
</evidence>
<dbReference type="Pfam" id="PF13679">
    <property type="entry name" value="Methyltransf_32"/>
    <property type="match status" value="1"/>
</dbReference>
<feature type="domain" description="Methyltransferase" evidence="1">
    <location>
        <begin position="123"/>
        <end position="278"/>
    </location>
</feature>
<organism evidence="2 3">
    <name type="scientific">Caerostris extrusa</name>
    <name type="common">Bark spider</name>
    <name type="synonym">Caerostris bankana</name>
    <dbReference type="NCBI Taxonomy" id="172846"/>
    <lineage>
        <taxon>Eukaryota</taxon>
        <taxon>Metazoa</taxon>
        <taxon>Ecdysozoa</taxon>
        <taxon>Arthropoda</taxon>
        <taxon>Chelicerata</taxon>
        <taxon>Arachnida</taxon>
        <taxon>Araneae</taxon>
        <taxon>Araneomorphae</taxon>
        <taxon>Entelegynae</taxon>
        <taxon>Araneoidea</taxon>
        <taxon>Araneidae</taxon>
        <taxon>Caerostris</taxon>
    </lineage>
</organism>
<evidence type="ECO:0000259" key="1">
    <source>
        <dbReference type="Pfam" id="PF13679"/>
    </source>
</evidence>
<dbReference type="InterPro" id="IPR029063">
    <property type="entry name" value="SAM-dependent_MTases_sf"/>
</dbReference>
<comment type="caution">
    <text evidence="2">The sequence shown here is derived from an EMBL/GenBank/DDBJ whole genome shotgun (WGS) entry which is preliminary data.</text>
</comment>
<dbReference type="PANTHER" id="PTHR12496">
    <property type="entry name" value="CGI-41 METHYLTRANSFERASE"/>
    <property type="match status" value="1"/>
</dbReference>
<sequence>MDELSEISAFQIDNDTAIKYLEDVTHILAEYSWIYNVRNTDILIYKALDNIPSNWYAALSTLSDEDFYQLPFGFIKNDWPTSLTSFLLQCHQLGNFRFPPKNMQDFQKHARKSNYMPMKVPLKKQFQIEVMASLINKVCQNVNCNSILDIGSGLGYLDQILHHCYNLRCIGLDSSVKYTIAAQDRIKKVRYICVNSMHHKTMKVTYSEKCIEDLKSLLKEDVKWNCPCDSKENISIDSIVMVGLHSCGNLTQDMMKLFCEMDEIVALVCVGCCYNKINIDDFPMSKAAQYVLHDAHSKYADWHPCTSGLRLAAHGIRTHGCLMENKNIINIFYRAVIAYYAHKENIEWQQPKRHIRSSDITSFEIYCKKMFKNHSLSNNVIAIKEINDLYFQSEHLLPKVKILLVLQLLLQPLWEGFIIVDRLLYFREKSMSANVVSLWDSYVSCRNLALYVCKR</sequence>
<gene>
    <name evidence="2" type="primary">Rrnad1</name>
    <name evidence="2" type="ORF">CEXT_486331</name>
</gene>